<dbReference type="AlphaFoldDB" id="A0A5D8Z6Y7"/>
<sequence length="158" mass="16649">MRLPNLLAPVLFTLLVFAHPARAADADLGTPLPIERLDEMRGGYSLPGGLSIAFGLERAVAINGELVVFQHVDIPDLSRMTPDQAQQLASLAHGQTIQVGGATTLNPGMGTLIIQNALDGQSIQATTTLNTSVNTLNLLQNLNFNQSLSDALRIGGSP</sequence>
<keyword evidence="1" id="KW-0732">Signal</keyword>
<organism evidence="2 3">
    <name type="scientific">Cognatilysobacter lacus</name>
    <dbReference type="NCBI Taxonomy" id="1643323"/>
    <lineage>
        <taxon>Bacteria</taxon>
        <taxon>Pseudomonadati</taxon>
        <taxon>Pseudomonadota</taxon>
        <taxon>Gammaproteobacteria</taxon>
        <taxon>Lysobacterales</taxon>
        <taxon>Lysobacteraceae</taxon>
        <taxon>Cognatilysobacter</taxon>
    </lineage>
</organism>
<feature type="signal peptide" evidence="1">
    <location>
        <begin position="1"/>
        <end position="23"/>
    </location>
</feature>
<gene>
    <name evidence="2" type="ORF">FW784_07565</name>
</gene>
<protein>
    <submittedName>
        <fullName evidence="2">Uncharacterized protein</fullName>
    </submittedName>
</protein>
<keyword evidence="3" id="KW-1185">Reference proteome</keyword>
<comment type="caution">
    <text evidence="2">The sequence shown here is derived from an EMBL/GenBank/DDBJ whole genome shotgun (WGS) entry which is preliminary data.</text>
</comment>
<feature type="chain" id="PRO_5023136367" evidence="1">
    <location>
        <begin position="24"/>
        <end position="158"/>
    </location>
</feature>
<dbReference type="RefSeq" id="WP_149352746.1">
    <property type="nucleotide sequence ID" value="NZ_VTRV01000065.1"/>
</dbReference>
<dbReference type="EMBL" id="VTRV01000065">
    <property type="protein sequence ID" value="TZF89882.1"/>
    <property type="molecule type" value="Genomic_DNA"/>
</dbReference>
<dbReference type="OrthoDB" id="5956306at2"/>
<accession>A0A5D8Z6Y7</accession>
<dbReference type="Proteomes" id="UP000323164">
    <property type="component" value="Unassembled WGS sequence"/>
</dbReference>
<evidence type="ECO:0000313" key="3">
    <source>
        <dbReference type="Proteomes" id="UP000323164"/>
    </source>
</evidence>
<name>A0A5D8Z6Y7_9GAMM</name>
<reference evidence="2 3" key="1">
    <citation type="submission" date="2019-08" db="EMBL/GenBank/DDBJ databases">
        <title>Draft genome sequence of Lysobacter sp. UKS-15.</title>
        <authorList>
            <person name="Im W.-T."/>
        </authorList>
    </citation>
    <scope>NUCLEOTIDE SEQUENCE [LARGE SCALE GENOMIC DNA]</scope>
    <source>
        <strain evidence="2 3">UKS-15</strain>
    </source>
</reference>
<evidence type="ECO:0000256" key="1">
    <source>
        <dbReference type="SAM" id="SignalP"/>
    </source>
</evidence>
<evidence type="ECO:0000313" key="2">
    <source>
        <dbReference type="EMBL" id="TZF89882.1"/>
    </source>
</evidence>
<proteinExistence type="predicted"/>